<dbReference type="SUPFAM" id="SSF57850">
    <property type="entry name" value="RING/U-box"/>
    <property type="match status" value="1"/>
</dbReference>
<dbReference type="InterPro" id="IPR013083">
    <property type="entry name" value="Znf_RING/FYVE/PHD"/>
</dbReference>
<accession>A0A1W0WE25</accession>
<dbReference type="SMART" id="SM00184">
    <property type="entry name" value="RING"/>
    <property type="match status" value="1"/>
</dbReference>
<dbReference type="AlphaFoldDB" id="A0A1W0WE25"/>
<protein>
    <recommendedName>
        <fullName evidence="4">RING-type domain-containing protein</fullName>
    </recommendedName>
</protein>
<name>A0A1W0WE25_HYPEX</name>
<dbReference type="Proteomes" id="UP000192578">
    <property type="component" value="Unassembled WGS sequence"/>
</dbReference>
<organism evidence="5 6">
    <name type="scientific">Hypsibius exemplaris</name>
    <name type="common">Freshwater tardigrade</name>
    <dbReference type="NCBI Taxonomy" id="2072580"/>
    <lineage>
        <taxon>Eukaryota</taxon>
        <taxon>Metazoa</taxon>
        <taxon>Ecdysozoa</taxon>
        <taxon>Tardigrada</taxon>
        <taxon>Eutardigrada</taxon>
        <taxon>Parachela</taxon>
        <taxon>Hypsibioidea</taxon>
        <taxon>Hypsibiidae</taxon>
        <taxon>Hypsibius</taxon>
    </lineage>
</organism>
<sequence length="156" mass="17799">NCTTISKVFGYRALATIEQQIFSSSVPFMLASSRRFGNPSPVRLVYLLKTNEDGEICSVCLEVFDPWDQSFVSPSRHIFHSLCMLNWVHISLDFLCPSCRQDMSHPNREANYVAETLRWMMAFHEFAFDSDLLRIAKAALLLTDQSGKNGLKMARL</sequence>
<evidence type="ECO:0000256" key="2">
    <source>
        <dbReference type="ARBA" id="ARBA00022833"/>
    </source>
</evidence>
<gene>
    <name evidence="5" type="ORF">BV898_12301</name>
</gene>
<keyword evidence="1 3" id="KW-0479">Metal-binding</keyword>
<evidence type="ECO:0000313" key="6">
    <source>
        <dbReference type="Proteomes" id="UP000192578"/>
    </source>
</evidence>
<dbReference type="PROSITE" id="PS50089">
    <property type="entry name" value="ZF_RING_2"/>
    <property type="match status" value="1"/>
</dbReference>
<feature type="domain" description="RING-type" evidence="4">
    <location>
        <begin position="57"/>
        <end position="100"/>
    </location>
</feature>
<dbReference type="EMBL" id="MTYJ01000123">
    <property type="protein sequence ID" value="OQV13449.1"/>
    <property type="molecule type" value="Genomic_DNA"/>
</dbReference>
<evidence type="ECO:0000256" key="3">
    <source>
        <dbReference type="PROSITE-ProRule" id="PRU00175"/>
    </source>
</evidence>
<comment type="caution">
    <text evidence="5">The sequence shown here is derived from an EMBL/GenBank/DDBJ whole genome shotgun (WGS) entry which is preliminary data.</text>
</comment>
<keyword evidence="6" id="KW-1185">Reference proteome</keyword>
<evidence type="ECO:0000259" key="4">
    <source>
        <dbReference type="PROSITE" id="PS50089"/>
    </source>
</evidence>
<reference evidence="6" key="1">
    <citation type="submission" date="2017-01" db="EMBL/GenBank/DDBJ databases">
        <title>Comparative genomics of anhydrobiosis in the tardigrade Hypsibius dujardini.</title>
        <authorList>
            <person name="Yoshida Y."/>
            <person name="Koutsovoulos G."/>
            <person name="Laetsch D."/>
            <person name="Stevens L."/>
            <person name="Kumar S."/>
            <person name="Horikawa D."/>
            <person name="Ishino K."/>
            <person name="Komine S."/>
            <person name="Tomita M."/>
            <person name="Blaxter M."/>
            <person name="Arakawa K."/>
        </authorList>
    </citation>
    <scope>NUCLEOTIDE SEQUENCE [LARGE SCALE GENOMIC DNA]</scope>
    <source>
        <strain evidence="6">Z151</strain>
    </source>
</reference>
<keyword evidence="2" id="KW-0862">Zinc</keyword>
<dbReference type="Gene3D" id="3.30.40.10">
    <property type="entry name" value="Zinc/RING finger domain, C3HC4 (zinc finger)"/>
    <property type="match status" value="1"/>
</dbReference>
<evidence type="ECO:0000313" key="5">
    <source>
        <dbReference type="EMBL" id="OQV13449.1"/>
    </source>
</evidence>
<feature type="non-terminal residue" evidence="5">
    <location>
        <position position="1"/>
    </location>
</feature>
<dbReference type="OrthoDB" id="8062037at2759"/>
<evidence type="ECO:0000256" key="1">
    <source>
        <dbReference type="ARBA" id="ARBA00022771"/>
    </source>
</evidence>
<dbReference type="Pfam" id="PF13639">
    <property type="entry name" value="zf-RING_2"/>
    <property type="match status" value="1"/>
</dbReference>
<dbReference type="GO" id="GO:0008270">
    <property type="term" value="F:zinc ion binding"/>
    <property type="evidence" value="ECO:0007669"/>
    <property type="project" value="UniProtKB-KW"/>
</dbReference>
<dbReference type="InterPro" id="IPR001841">
    <property type="entry name" value="Znf_RING"/>
</dbReference>
<keyword evidence="1 3" id="KW-0863">Zinc-finger</keyword>
<proteinExistence type="predicted"/>